<sequence>MLETVWLVCCKSVLAVWKYTTAFLHKKYVYHAVCVSVTHILTPGFGKPTSEVLLPFAHSGRFCGKTDLDAGDTSMIEELAR</sequence>
<feature type="chain" id="PRO_5026720611" evidence="1">
    <location>
        <begin position="16"/>
        <end position="81"/>
    </location>
</feature>
<proteinExistence type="predicted"/>
<accession>A0A6M2DAW7</accession>
<name>A0A6M2DAW7_RHIMP</name>
<dbReference type="AlphaFoldDB" id="A0A6M2DAW7"/>
<feature type="signal peptide" evidence="1">
    <location>
        <begin position="1"/>
        <end position="15"/>
    </location>
</feature>
<dbReference type="EMBL" id="GHWJ01010499">
    <property type="protein sequence ID" value="NOV43236.1"/>
    <property type="molecule type" value="Transcribed_RNA"/>
</dbReference>
<evidence type="ECO:0000313" key="2">
    <source>
        <dbReference type="EMBL" id="NOV43236.1"/>
    </source>
</evidence>
<keyword evidence="1" id="KW-0732">Signal</keyword>
<reference evidence="2" key="1">
    <citation type="submission" date="2019-09" db="EMBL/GenBank/DDBJ databases">
        <title>Organ-specific transcriptomic study of the physiology of the cattle tick, Rhipicephalus microplus.</title>
        <authorList>
            <person name="Tirloni L."/>
            <person name="Braz G."/>
            <person name="Gandara A.C.P."/>
            <person name="Sabadin G.A."/>
            <person name="da Silva R.M."/>
            <person name="Guizzo M.G."/>
            <person name="Machado J.A."/>
            <person name="Costa E.P."/>
            <person name="Gomes H.F."/>
            <person name="Moraes J."/>
            <person name="Mota M.B.S."/>
            <person name="Mesquita R.D."/>
            <person name="Alvarenga P.H."/>
            <person name="Alves F."/>
            <person name="Seixas A."/>
            <person name="da Fonseca R.N."/>
            <person name="Fogaca A."/>
            <person name="Logullo C."/>
            <person name="Tanaka A."/>
            <person name="Daffre S."/>
            <person name="Termignoni C."/>
            <person name="Vaz I.S.Jr."/>
            <person name="Oliveira P.L."/>
            <person name="Ribeiro J.M."/>
        </authorList>
    </citation>
    <scope>NUCLEOTIDE SEQUENCE</scope>
    <source>
        <strain evidence="2">Porto Alegre</strain>
    </source>
</reference>
<organism evidence="2">
    <name type="scientific">Rhipicephalus microplus</name>
    <name type="common">Cattle tick</name>
    <name type="synonym">Boophilus microplus</name>
    <dbReference type="NCBI Taxonomy" id="6941"/>
    <lineage>
        <taxon>Eukaryota</taxon>
        <taxon>Metazoa</taxon>
        <taxon>Ecdysozoa</taxon>
        <taxon>Arthropoda</taxon>
        <taxon>Chelicerata</taxon>
        <taxon>Arachnida</taxon>
        <taxon>Acari</taxon>
        <taxon>Parasitiformes</taxon>
        <taxon>Ixodida</taxon>
        <taxon>Ixodoidea</taxon>
        <taxon>Ixodidae</taxon>
        <taxon>Rhipicephalinae</taxon>
        <taxon>Rhipicephalus</taxon>
        <taxon>Boophilus</taxon>
    </lineage>
</organism>
<evidence type="ECO:0000256" key="1">
    <source>
        <dbReference type="SAM" id="SignalP"/>
    </source>
</evidence>
<protein>
    <submittedName>
        <fullName evidence="2">Putative secreted protein salivary gland overexpressed</fullName>
    </submittedName>
</protein>